<dbReference type="InterPro" id="IPR007867">
    <property type="entry name" value="GMC_OxRtase_C"/>
</dbReference>
<protein>
    <submittedName>
        <fullName evidence="9">Mycofactocin system GMC family oxidoreductase MftG</fullName>
        <ecNumber evidence="9">1.-.-.-</ecNumber>
    </submittedName>
</protein>
<proteinExistence type="inferred from homology"/>
<comment type="caution">
    <text evidence="9">The sequence shown here is derived from an EMBL/GenBank/DDBJ whole genome shotgun (WGS) entry which is preliminary data.</text>
</comment>
<dbReference type="SUPFAM" id="SSF54373">
    <property type="entry name" value="FAD-linked reductases, C-terminal domain"/>
    <property type="match status" value="1"/>
</dbReference>
<dbReference type="AlphaFoldDB" id="A0A4V4REX8"/>
<dbReference type="GO" id="GO:0050660">
    <property type="term" value="F:flavin adenine dinucleotide binding"/>
    <property type="evidence" value="ECO:0007669"/>
    <property type="project" value="InterPro"/>
</dbReference>
<dbReference type="InterPro" id="IPR023978">
    <property type="entry name" value="GMC_oxidoreductase_bact"/>
</dbReference>
<evidence type="ECO:0000256" key="4">
    <source>
        <dbReference type="ARBA" id="ARBA00022827"/>
    </source>
</evidence>
<feature type="binding site" evidence="5">
    <location>
        <position position="230"/>
    </location>
    <ligand>
        <name>FAD</name>
        <dbReference type="ChEBI" id="CHEBI:57692"/>
    </ligand>
</feature>
<evidence type="ECO:0000256" key="2">
    <source>
        <dbReference type="ARBA" id="ARBA00010790"/>
    </source>
</evidence>
<dbReference type="PANTHER" id="PTHR11552">
    <property type="entry name" value="GLUCOSE-METHANOL-CHOLINE GMC OXIDOREDUCTASE"/>
    <property type="match status" value="1"/>
</dbReference>
<keyword evidence="3 6" id="KW-0285">Flavoprotein</keyword>
<dbReference type="SUPFAM" id="SSF51905">
    <property type="entry name" value="FAD/NAD(P)-binding domain"/>
    <property type="match status" value="1"/>
</dbReference>
<accession>A0A4V4REX8</accession>
<dbReference type="Pfam" id="PF05199">
    <property type="entry name" value="GMC_oxred_C"/>
    <property type="match status" value="1"/>
</dbReference>
<comment type="cofactor">
    <cofactor evidence="1 5">
        <name>FAD</name>
        <dbReference type="ChEBI" id="CHEBI:57692"/>
    </cofactor>
</comment>
<dbReference type="Proteomes" id="UP000306192">
    <property type="component" value="Unassembled WGS sequence"/>
</dbReference>
<evidence type="ECO:0000259" key="8">
    <source>
        <dbReference type="PROSITE" id="PS00624"/>
    </source>
</evidence>
<dbReference type="Gene3D" id="3.50.50.60">
    <property type="entry name" value="FAD/NAD(P)-binding domain"/>
    <property type="match status" value="1"/>
</dbReference>
<evidence type="ECO:0000313" key="10">
    <source>
        <dbReference type="Proteomes" id="UP000306192"/>
    </source>
</evidence>
<dbReference type="InterPro" id="IPR036188">
    <property type="entry name" value="FAD/NAD-bd_sf"/>
</dbReference>
<dbReference type="PROSITE" id="PS00623">
    <property type="entry name" value="GMC_OXRED_1"/>
    <property type="match status" value="1"/>
</dbReference>
<dbReference type="Gene3D" id="3.30.410.40">
    <property type="match status" value="1"/>
</dbReference>
<dbReference type="GO" id="GO:0016614">
    <property type="term" value="F:oxidoreductase activity, acting on CH-OH group of donors"/>
    <property type="evidence" value="ECO:0007669"/>
    <property type="project" value="InterPro"/>
</dbReference>
<evidence type="ECO:0000313" key="9">
    <source>
        <dbReference type="EMBL" id="TIH35674.1"/>
    </source>
</evidence>
<dbReference type="PANTHER" id="PTHR11552:SF147">
    <property type="entry name" value="CHOLINE DEHYDROGENASE, MITOCHONDRIAL"/>
    <property type="match status" value="1"/>
</dbReference>
<evidence type="ECO:0000256" key="1">
    <source>
        <dbReference type="ARBA" id="ARBA00001974"/>
    </source>
</evidence>
<comment type="similarity">
    <text evidence="2 6">Belongs to the GMC oxidoreductase family.</text>
</comment>
<evidence type="ECO:0000256" key="6">
    <source>
        <dbReference type="RuleBase" id="RU003968"/>
    </source>
</evidence>
<dbReference type="InterPro" id="IPR012132">
    <property type="entry name" value="GMC_OxRdtase"/>
</dbReference>
<keyword evidence="9" id="KW-0560">Oxidoreductase</keyword>
<name>A0A4V4REX8_9MICO</name>
<evidence type="ECO:0000259" key="7">
    <source>
        <dbReference type="PROSITE" id="PS00623"/>
    </source>
</evidence>
<evidence type="ECO:0000256" key="3">
    <source>
        <dbReference type="ARBA" id="ARBA00022630"/>
    </source>
</evidence>
<feature type="domain" description="Glucose-methanol-choline oxidoreductase N-terminal" evidence="8">
    <location>
        <begin position="272"/>
        <end position="286"/>
    </location>
</feature>
<dbReference type="InterPro" id="IPR000172">
    <property type="entry name" value="GMC_OxRdtase_N"/>
</dbReference>
<dbReference type="NCBIfam" id="TIGR03970">
    <property type="entry name" value="Rv0697"/>
    <property type="match status" value="1"/>
</dbReference>
<dbReference type="RefSeq" id="WP_136642278.1">
    <property type="nucleotide sequence ID" value="NZ_QYRT01000018.1"/>
</dbReference>
<keyword evidence="10" id="KW-1185">Reference proteome</keyword>
<keyword evidence="4 5" id="KW-0274">FAD</keyword>
<dbReference type="Pfam" id="PF00732">
    <property type="entry name" value="GMC_oxred_N"/>
    <property type="match status" value="1"/>
</dbReference>
<dbReference type="EC" id="1.-.-.-" evidence="9"/>
<dbReference type="PIRSF" id="PIRSF000137">
    <property type="entry name" value="Alcohol_oxidase"/>
    <property type="match status" value="1"/>
</dbReference>
<evidence type="ECO:0000256" key="5">
    <source>
        <dbReference type="PIRSR" id="PIRSR000137-2"/>
    </source>
</evidence>
<dbReference type="PROSITE" id="PS00624">
    <property type="entry name" value="GMC_OXRED_2"/>
    <property type="match status" value="1"/>
</dbReference>
<organism evidence="9 10">
    <name type="scientific">Subtercola vilae</name>
    <dbReference type="NCBI Taxonomy" id="2056433"/>
    <lineage>
        <taxon>Bacteria</taxon>
        <taxon>Bacillati</taxon>
        <taxon>Actinomycetota</taxon>
        <taxon>Actinomycetes</taxon>
        <taxon>Micrococcales</taxon>
        <taxon>Microbacteriaceae</taxon>
        <taxon>Subtercola</taxon>
    </lineage>
</organism>
<reference evidence="9 10" key="1">
    <citation type="journal article" date="2019" name="Microorganisms">
        <title>Systematic Affiliation and Genome Analysis of Subtercola vilae DB165(T) with Particular Emphasis on Cold Adaptation of an Isolate from a High-Altitude Cold Volcano Lake.</title>
        <authorList>
            <person name="Villalobos A.S."/>
            <person name="Wiese J."/>
            <person name="Imhoff J.F."/>
            <person name="Dorador C."/>
            <person name="Keller A."/>
            <person name="Hentschel U."/>
        </authorList>
    </citation>
    <scope>NUCLEOTIDE SEQUENCE [LARGE SCALE GENOMIC DNA]</scope>
    <source>
        <strain evidence="9 10">DB165</strain>
    </source>
</reference>
<sequence>MAGTPTEGARGRPTRVIVVGAGASGAALAARLSEDSWREVLLLEAGPVPFAHDFPADLVDADTVRGAVPGHLENWSFDAHLTADRPYTIARGRILGGSTSINGSYFVRARRADFDAWSAGGNDEWAFERVLPLYRRLEEDQQFGDTAVHGGSGPMLVSRPPQHSPVVVAFTAATLAAGFSAEPDKNDQGAAGCGPLPMNVSGTTRWNTGLAYIEPVRSRPNLTVQGDTFVRRVVFEAQQAGRASEPRAVGVEVEHKNAVSTLYADEIVLSAGSVKTPHLLMLSGIGPVAELAAAGVAVVREAPGVGQGFSDHPQIGVDWWPAQGVVDYSAHQSLAVCLNFCAAGDSEPTDAVGTSGTGGGADLEILPFLKPTHYLLTGEPADEPLTLLVSLQSGEARGRLGLLSRDPHVNPSIDYDYLSTPGDRAALREGVRTAVGLLRSAAFEGVFDRLSVLDDERLGDDDRLDEWMLANLGTALHLSGSAAFGLASDPTAVLDQYGLVRGVAGLRVADTSMLPTVPTRGPAATAVLIGELIADIMRR</sequence>
<feature type="domain" description="Glucose-methanol-choline oxidoreductase N-terminal" evidence="7">
    <location>
        <begin position="92"/>
        <end position="115"/>
    </location>
</feature>
<dbReference type="OrthoDB" id="9785276at2"/>
<dbReference type="EMBL" id="QYRT01000018">
    <property type="protein sequence ID" value="TIH35674.1"/>
    <property type="molecule type" value="Genomic_DNA"/>
</dbReference>
<gene>
    <name evidence="9" type="primary">mftG</name>
    <name evidence="9" type="ORF">D4765_10655</name>
</gene>